<evidence type="ECO:0000256" key="4">
    <source>
        <dbReference type="ARBA" id="ARBA00023172"/>
    </source>
</evidence>
<comment type="similarity">
    <text evidence="1">Belongs to the 'phage' integrase family.</text>
</comment>
<keyword evidence="3" id="KW-0238">DNA-binding</keyword>
<dbReference type="EMBL" id="UFZA01000001">
    <property type="protein sequence ID" value="STE03116.1"/>
    <property type="molecule type" value="Genomic_DNA"/>
</dbReference>
<dbReference type="InterPro" id="IPR010998">
    <property type="entry name" value="Integrase_recombinase_N"/>
</dbReference>
<dbReference type="Gene3D" id="3.30.160.390">
    <property type="entry name" value="Integrase, DNA-binding domain"/>
    <property type="match status" value="1"/>
</dbReference>
<dbReference type="InterPro" id="IPR050808">
    <property type="entry name" value="Phage_Integrase"/>
</dbReference>
<dbReference type="PROSITE" id="PS51898">
    <property type="entry name" value="TYR_RECOMBINASE"/>
    <property type="match status" value="1"/>
</dbReference>
<dbReference type="Pfam" id="PF00589">
    <property type="entry name" value="Phage_integrase"/>
    <property type="match status" value="1"/>
</dbReference>
<dbReference type="GO" id="GO:0006310">
    <property type="term" value="P:DNA recombination"/>
    <property type="evidence" value="ECO:0007669"/>
    <property type="project" value="UniProtKB-KW"/>
</dbReference>
<reference evidence="5 6" key="1">
    <citation type="submission" date="2018-06" db="EMBL/GenBank/DDBJ databases">
        <authorList>
            <consortium name="Pathogen Informatics"/>
            <person name="Doyle S."/>
        </authorList>
    </citation>
    <scope>NUCLEOTIDE SEQUENCE [LARGE SCALE GENOMIC DNA]</scope>
    <source>
        <strain evidence="5 6">NCTC10082</strain>
    </source>
</reference>
<protein>
    <submittedName>
        <fullName evidence="5">Putative prophage terminase, large subunit</fullName>
    </submittedName>
</protein>
<dbReference type="InterPro" id="IPR011010">
    <property type="entry name" value="DNA_brk_join_enz"/>
</dbReference>
<keyword evidence="2" id="KW-0229">DNA integration</keyword>
<dbReference type="Pfam" id="PF13356">
    <property type="entry name" value="Arm-DNA-bind_3"/>
    <property type="match status" value="1"/>
</dbReference>
<dbReference type="AlphaFoldDB" id="A0A0K4FI78"/>
<evidence type="ECO:0000256" key="1">
    <source>
        <dbReference type="ARBA" id="ARBA00008857"/>
    </source>
</evidence>
<gene>
    <name evidence="5" type="primary">intA_3</name>
    <name evidence="5" type="ORF">NCTC10082_01442</name>
</gene>
<dbReference type="InterPro" id="IPR025166">
    <property type="entry name" value="Integrase_DNA_bind_dom"/>
</dbReference>
<dbReference type="PANTHER" id="PTHR30629:SF2">
    <property type="entry name" value="PROPHAGE INTEGRASE INTS-RELATED"/>
    <property type="match status" value="1"/>
</dbReference>
<dbReference type="CDD" id="cd00801">
    <property type="entry name" value="INT_P4_C"/>
    <property type="match status" value="1"/>
</dbReference>
<dbReference type="GO" id="GO:0015074">
    <property type="term" value="P:DNA integration"/>
    <property type="evidence" value="ECO:0007669"/>
    <property type="project" value="UniProtKB-KW"/>
</dbReference>
<dbReference type="SUPFAM" id="SSF56349">
    <property type="entry name" value="DNA breaking-rejoining enzymes"/>
    <property type="match status" value="1"/>
</dbReference>
<proteinExistence type="inferred from homology"/>
<keyword evidence="4" id="KW-0233">DNA recombination</keyword>
<accession>A0A0K4FI78</accession>
<dbReference type="Gene3D" id="1.10.443.10">
    <property type="entry name" value="Intergrase catalytic core"/>
    <property type="match status" value="1"/>
</dbReference>
<dbReference type="PANTHER" id="PTHR30629">
    <property type="entry name" value="PROPHAGE INTEGRASE"/>
    <property type="match status" value="1"/>
</dbReference>
<dbReference type="GO" id="GO:0003677">
    <property type="term" value="F:DNA binding"/>
    <property type="evidence" value="ECO:0007669"/>
    <property type="project" value="UniProtKB-KW"/>
</dbReference>
<dbReference type="Proteomes" id="UP000255164">
    <property type="component" value="Unassembled WGS sequence"/>
</dbReference>
<name>A0A0K4FI78_ECOLX</name>
<organism evidence="5 6">
    <name type="scientific">Escherichia coli</name>
    <dbReference type="NCBI Taxonomy" id="562"/>
    <lineage>
        <taxon>Bacteria</taxon>
        <taxon>Pseudomonadati</taxon>
        <taxon>Pseudomonadota</taxon>
        <taxon>Gammaproteobacteria</taxon>
        <taxon>Enterobacterales</taxon>
        <taxon>Enterobacteriaceae</taxon>
        <taxon>Escherichia</taxon>
    </lineage>
</organism>
<evidence type="ECO:0000256" key="3">
    <source>
        <dbReference type="ARBA" id="ARBA00023125"/>
    </source>
</evidence>
<dbReference type="InterPro" id="IPR038488">
    <property type="entry name" value="Integrase_DNA-bd_sf"/>
</dbReference>
<dbReference type="RefSeq" id="WP_001570687.1">
    <property type="nucleotide sequence ID" value="NZ_AP024114.1"/>
</dbReference>
<dbReference type="InterPro" id="IPR013762">
    <property type="entry name" value="Integrase-like_cat_sf"/>
</dbReference>
<dbReference type="Gene3D" id="1.10.150.130">
    <property type="match status" value="1"/>
</dbReference>
<sequence length="399" mass="46836">MMSGTNKLSDRKLKALQGTHRDRVEMLADGEGLGVRLSTKGHVSWVFSYRLGGRESSVIRLTLGNYPDISLKDARMWRERCRQWLANGLDPKIELQLFTEESRAPVTVRDALEYWLVNYARHKRKDEELIRAQFCKHVYPRIGHYPLSRCDTRHWVKCFDEIRAISSKTAGRMFQLSKQALRFCNVRRYAISDALVHLTLTDVGESAGQRDRVLSDAELSDLWYFAKEKHRDIYFSRLIKLLIVFGARTVEIRRSHWIEWDFNEWVWIVPRNNSKSNKKIIRPIPEGIRDWLKELKQETGRTGLLLGEERTHRAVSLKGRRMYKIFGHNEKWTLHDLRRTFSTGLNNMGVMPHIVESLLGHVYNAGSAEFNYNLSQYIPFKLKALNDWLECLEKMVKDK</sequence>
<evidence type="ECO:0000256" key="2">
    <source>
        <dbReference type="ARBA" id="ARBA00022908"/>
    </source>
</evidence>
<evidence type="ECO:0000313" key="5">
    <source>
        <dbReference type="EMBL" id="STE03116.1"/>
    </source>
</evidence>
<dbReference type="InterPro" id="IPR002104">
    <property type="entry name" value="Integrase_catalytic"/>
</dbReference>
<evidence type="ECO:0000313" key="6">
    <source>
        <dbReference type="Proteomes" id="UP000255164"/>
    </source>
</evidence>